<organism evidence="2 3">
    <name type="scientific">Paenibacillus rhizosphaerae</name>
    <dbReference type="NCBI Taxonomy" id="297318"/>
    <lineage>
        <taxon>Bacteria</taxon>
        <taxon>Bacillati</taxon>
        <taxon>Bacillota</taxon>
        <taxon>Bacilli</taxon>
        <taxon>Bacillales</taxon>
        <taxon>Paenibacillaceae</taxon>
        <taxon>Paenibacillus</taxon>
    </lineage>
</organism>
<accession>A0A1R1F4F4</accession>
<dbReference type="InterPro" id="IPR010982">
    <property type="entry name" value="Lambda_DNA-bd_dom_sf"/>
</dbReference>
<evidence type="ECO:0000313" key="3">
    <source>
        <dbReference type="Proteomes" id="UP000187172"/>
    </source>
</evidence>
<evidence type="ECO:0000259" key="1">
    <source>
        <dbReference type="SMART" id="SM00530"/>
    </source>
</evidence>
<dbReference type="Pfam" id="PF17765">
    <property type="entry name" value="MLTR_LBD"/>
    <property type="match status" value="1"/>
</dbReference>
<sequence>MNIVGGMGIMSKRLDRYEELSRFLRSRRERITPKQAGLQDSGRRRTPGLRRGEVALLAGVGLDWYTYLEQGRHINVSVEVLDRIAEVLRLDESERRHLYHLARKQYPLVETKKTSQVTPELQRFLDSQNLSAANVMDARMNIIAWNEAYCALNGELAAVSDRERNFVWMTFTSPRFRYAKGEQWELHARRIVANFHAGYARHGDDPWWSEQFEALSQVSREFREFWDDHEVLDAIDAPKTLHCPNLGKLNFDLVSFQYLHDPNLTVSIHVPHQDGTMEKMQRLLSDYQSSRHAEALETSRRV</sequence>
<dbReference type="InterPro" id="IPR041413">
    <property type="entry name" value="MLTR_LBD"/>
</dbReference>
<dbReference type="PANTHER" id="PTHR35010">
    <property type="entry name" value="BLL4672 PROTEIN-RELATED"/>
    <property type="match status" value="1"/>
</dbReference>
<comment type="caution">
    <text evidence="2">The sequence shown here is derived from an EMBL/GenBank/DDBJ whole genome shotgun (WGS) entry which is preliminary data.</text>
</comment>
<dbReference type="AlphaFoldDB" id="A0A1R1F4F4"/>
<dbReference type="Gene3D" id="3.30.450.180">
    <property type="match status" value="1"/>
</dbReference>
<dbReference type="STRING" id="297318.BK138_01115"/>
<dbReference type="InterPro" id="IPR001387">
    <property type="entry name" value="Cro/C1-type_HTH"/>
</dbReference>
<gene>
    <name evidence="2" type="ORF">BK138_01115</name>
</gene>
<dbReference type="EMBL" id="MRTP01000001">
    <property type="protein sequence ID" value="OMF58994.1"/>
    <property type="molecule type" value="Genomic_DNA"/>
</dbReference>
<dbReference type="GO" id="GO:0003677">
    <property type="term" value="F:DNA binding"/>
    <property type="evidence" value="ECO:0007669"/>
    <property type="project" value="InterPro"/>
</dbReference>
<keyword evidence="3" id="KW-1185">Reference proteome</keyword>
<dbReference type="Pfam" id="PF13560">
    <property type="entry name" value="HTH_31"/>
    <property type="match status" value="1"/>
</dbReference>
<feature type="domain" description="HTH cro/C1-type" evidence="1">
    <location>
        <begin position="23"/>
        <end position="95"/>
    </location>
</feature>
<proteinExistence type="predicted"/>
<dbReference type="SMART" id="SM00530">
    <property type="entry name" value="HTH_XRE"/>
    <property type="match status" value="1"/>
</dbReference>
<dbReference type="Proteomes" id="UP000187172">
    <property type="component" value="Unassembled WGS sequence"/>
</dbReference>
<protein>
    <submittedName>
        <fullName evidence="2">Transcriptional regulator</fullName>
    </submittedName>
</protein>
<dbReference type="CDD" id="cd00093">
    <property type="entry name" value="HTH_XRE"/>
    <property type="match status" value="1"/>
</dbReference>
<name>A0A1R1F4F4_9BACL</name>
<dbReference type="SUPFAM" id="SSF47413">
    <property type="entry name" value="lambda repressor-like DNA-binding domains"/>
    <property type="match status" value="1"/>
</dbReference>
<dbReference type="Gene3D" id="1.10.260.40">
    <property type="entry name" value="lambda repressor-like DNA-binding domains"/>
    <property type="match status" value="1"/>
</dbReference>
<reference evidence="2 3" key="1">
    <citation type="submission" date="2016-11" db="EMBL/GenBank/DDBJ databases">
        <title>Paenibacillus species isolates.</title>
        <authorList>
            <person name="Beno S.M."/>
        </authorList>
    </citation>
    <scope>NUCLEOTIDE SEQUENCE [LARGE SCALE GENOMIC DNA]</scope>
    <source>
        <strain evidence="2 3">FSL R5-0378</strain>
    </source>
</reference>
<evidence type="ECO:0000313" key="2">
    <source>
        <dbReference type="EMBL" id="OMF58994.1"/>
    </source>
</evidence>